<dbReference type="InterPro" id="IPR016186">
    <property type="entry name" value="C-type_lectin-like/link_sf"/>
</dbReference>
<evidence type="ECO:0000313" key="4">
    <source>
        <dbReference type="EMBL" id="AAD33512.1"/>
    </source>
</evidence>
<reference evidence="5" key="3">
    <citation type="submission" date="2005-09" db="EMBL/GenBank/DDBJ databases">
        <authorList>
            <person name="Valenzuela J.G."/>
            <person name="Ribeiro J.M.C."/>
        </authorList>
    </citation>
    <scope>NUCLEOTIDE SEQUENCE</scope>
</reference>
<sequence>MALKFLPVLLLSCFAMSTALQVTEKELSDGKKIFISKVELNWFEALDFCIHRGLTLLSIKSAKENVDVTKAIRAELNFDSKKLAHVWTGGIRHSQDKYFRWINDGTKVVKRVYTNWFTGEPNNGYWKDEFCLEIYYKTEEGKWNDDKCHVKHHFVCQEKK</sequence>
<dbReference type="InterPro" id="IPR016187">
    <property type="entry name" value="CTDL_fold"/>
</dbReference>
<accession>Q9XYY7</accession>
<dbReference type="PANTHER" id="PTHR22803">
    <property type="entry name" value="MANNOSE, PHOSPHOLIPASE, LECTIN RECEPTOR RELATED"/>
    <property type="match status" value="1"/>
</dbReference>
<protein>
    <submittedName>
        <fullName evidence="5">16.7 kDa salivary protein</fullName>
    </submittedName>
    <submittedName>
        <fullName evidence="4">Anticoagulant</fullName>
    </submittedName>
</protein>
<dbReference type="SUPFAM" id="SSF56436">
    <property type="entry name" value="C-type lectin-like"/>
    <property type="match status" value="1"/>
</dbReference>
<dbReference type="AlphaFoldDB" id="Q9XYY7"/>
<dbReference type="VEuPathDB" id="VectorBase:LLOJ004397"/>
<feature type="signal peptide" evidence="2">
    <location>
        <begin position="1"/>
        <end position="19"/>
    </location>
</feature>
<dbReference type="Gene3D" id="3.10.100.10">
    <property type="entry name" value="Mannose-Binding Protein A, subunit A"/>
    <property type="match status" value="1"/>
</dbReference>
<dbReference type="PROSITE" id="PS50041">
    <property type="entry name" value="C_TYPE_LECTIN_2"/>
    <property type="match status" value="1"/>
</dbReference>
<evidence type="ECO:0000259" key="3">
    <source>
        <dbReference type="PROSITE" id="PS50041"/>
    </source>
</evidence>
<evidence type="ECO:0000256" key="2">
    <source>
        <dbReference type="SAM" id="SignalP"/>
    </source>
</evidence>
<proteinExistence type="evidence at transcript level"/>
<dbReference type="InterPro" id="IPR018378">
    <property type="entry name" value="C-type_lectin_CS"/>
</dbReference>
<dbReference type="SMART" id="SM00034">
    <property type="entry name" value="CLECT"/>
    <property type="match status" value="1"/>
</dbReference>
<keyword evidence="1" id="KW-1015">Disulfide bond</keyword>
<gene>
    <name evidence="4" type="primary">AC</name>
</gene>
<dbReference type="VEuPathDB" id="VectorBase:LLONM1_011807"/>
<reference evidence="4" key="1">
    <citation type="journal article" date="1999" name="Proc. Natl. Acad. Sci. U.S.A.">
        <title>Toward an understanding of the biochemical and pharmacological complexity of the saliva of a hematophagous sand fly Lutzomyia longipalpis.</title>
        <authorList>
            <person name="Charlab R."/>
            <person name="Valenzuela J.G."/>
            <person name="Rowton E.D."/>
            <person name="Ribeiro J.M."/>
        </authorList>
    </citation>
    <scope>NUCLEOTIDE SEQUENCE</scope>
    <source>
        <strain evidence="4">Jacobina</strain>
    </source>
</reference>
<dbReference type="CDD" id="cd00037">
    <property type="entry name" value="CLECT"/>
    <property type="match status" value="1"/>
</dbReference>
<evidence type="ECO:0000313" key="5">
    <source>
        <dbReference type="EMBL" id="ABB00902.1"/>
    </source>
</evidence>
<dbReference type="EMBL" id="AF131932">
    <property type="protein sequence ID" value="AAD33512.1"/>
    <property type="molecule type" value="mRNA"/>
</dbReference>
<dbReference type="InterPro" id="IPR001304">
    <property type="entry name" value="C-type_lectin-like"/>
</dbReference>
<dbReference type="PROSITE" id="PS00615">
    <property type="entry name" value="C_TYPE_LECTIN_1"/>
    <property type="match status" value="1"/>
</dbReference>
<dbReference type="InterPro" id="IPR050111">
    <property type="entry name" value="C-type_lectin/snaclec_domain"/>
</dbReference>
<reference evidence="5" key="2">
    <citation type="journal article" date="2004" name="J. Exp. Biol.">
        <title>Identification of the most abundant secreted proteins from the salivary glands of the sand fly Lutzomyia longipalpis, vector of Leishmania chagasi.</title>
        <authorList>
            <person name="Valenzuela J.G."/>
            <person name="Garfield M."/>
            <person name="Rowton E.D."/>
            <person name="Pham V.M."/>
        </authorList>
    </citation>
    <scope>NUCLEOTIDE SEQUENCE</scope>
</reference>
<evidence type="ECO:0000256" key="1">
    <source>
        <dbReference type="ARBA" id="ARBA00023157"/>
    </source>
</evidence>
<dbReference type="EMBL" id="DQ192486">
    <property type="protein sequence ID" value="ABB00902.1"/>
    <property type="molecule type" value="mRNA"/>
</dbReference>
<keyword evidence="2" id="KW-0732">Signal</keyword>
<dbReference type="Pfam" id="PF00059">
    <property type="entry name" value="Lectin_C"/>
    <property type="match status" value="1"/>
</dbReference>
<name>Q9XYY7_LUTLO</name>
<organism evidence="4">
    <name type="scientific">Lutzomyia longipalpis</name>
    <name type="common">Sand fly</name>
    <dbReference type="NCBI Taxonomy" id="7200"/>
    <lineage>
        <taxon>Eukaryota</taxon>
        <taxon>Metazoa</taxon>
        <taxon>Ecdysozoa</taxon>
        <taxon>Arthropoda</taxon>
        <taxon>Hexapoda</taxon>
        <taxon>Insecta</taxon>
        <taxon>Pterygota</taxon>
        <taxon>Neoptera</taxon>
        <taxon>Endopterygota</taxon>
        <taxon>Diptera</taxon>
        <taxon>Nematocera</taxon>
        <taxon>Psychodoidea</taxon>
        <taxon>Psychodidae</taxon>
        <taxon>Lutzomyia</taxon>
        <taxon>Lutzomyia</taxon>
    </lineage>
</organism>
<feature type="domain" description="C-type lectin" evidence="3">
    <location>
        <begin position="28"/>
        <end position="157"/>
    </location>
</feature>
<feature type="chain" id="PRO_5007719204" evidence="2">
    <location>
        <begin position="20"/>
        <end position="160"/>
    </location>
</feature>